<dbReference type="InterPro" id="IPR007016">
    <property type="entry name" value="O-antigen_ligase-rel_domated"/>
</dbReference>
<feature type="transmembrane region" description="Helical" evidence="5">
    <location>
        <begin position="62"/>
        <end position="80"/>
    </location>
</feature>
<name>A0ABU2B2Z6_9MICC</name>
<accession>A0ABU2B2Z6</accession>
<evidence type="ECO:0000313" key="8">
    <source>
        <dbReference type="Proteomes" id="UP001183794"/>
    </source>
</evidence>
<feature type="transmembrane region" description="Helical" evidence="5">
    <location>
        <begin position="289"/>
        <end position="310"/>
    </location>
</feature>
<gene>
    <name evidence="7" type="ORF">J2S62_002235</name>
</gene>
<sequence>MVQYDLGLTSPYVVSPATLILGTFAGGFIRREWLRGKILVLFILLLLATAISLPIYANASAAVGGLLIALVGLGALDLRAAMQPDHSLSESPRPALTEDHVLLQASVLALILCVGVLLALDAQAAIALTVPLAIVVVLAVWTQTGPPQWLTVVLGTLVAIGAVLIVVFLGSRPAWPSWLASSDSLSSARHTLWSDALSLWGTSPLFGSGPGSFTPSSELASSSTTLAAVHSLPLQVGSELGAVGAVLLGLLFVGGLAFAARGNRAVAFIAMTAWTALAIHSSIDHLEDFPIVGFMGGVILGWAGISQRFIGASRRKP</sequence>
<keyword evidence="8" id="KW-1185">Reference proteome</keyword>
<dbReference type="InterPro" id="IPR051533">
    <property type="entry name" value="WaaL-like"/>
</dbReference>
<dbReference type="PANTHER" id="PTHR37422:SF13">
    <property type="entry name" value="LIPOPOLYSACCHARIDE BIOSYNTHESIS PROTEIN PA4999-RELATED"/>
    <property type="match status" value="1"/>
</dbReference>
<dbReference type="EMBL" id="JAVDYJ010000001">
    <property type="protein sequence ID" value="MDR7347978.1"/>
    <property type="molecule type" value="Genomic_DNA"/>
</dbReference>
<feature type="transmembrane region" description="Helical" evidence="5">
    <location>
        <begin position="12"/>
        <end position="29"/>
    </location>
</feature>
<feature type="transmembrane region" description="Helical" evidence="5">
    <location>
        <begin position="149"/>
        <end position="169"/>
    </location>
</feature>
<feature type="transmembrane region" description="Helical" evidence="5">
    <location>
        <begin position="101"/>
        <end position="118"/>
    </location>
</feature>
<keyword evidence="3 5" id="KW-1133">Transmembrane helix</keyword>
<dbReference type="PANTHER" id="PTHR37422">
    <property type="entry name" value="TEICHURONIC ACID BIOSYNTHESIS PROTEIN TUAE"/>
    <property type="match status" value="1"/>
</dbReference>
<comment type="subcellular location">
    <subcellularLocation>
        <location evidence="1">Membrane</location>
        <topology evidence="1">Multi-pass membrane protein</topology>
    </subcellularLocation>
</comment>
<keyword evidence="7" id="KW-0436">Ligase</keyword>
<keyword evidence="4 5" id="KW-0472">Membrane</keyword>
<dbReference type="GO" id="GO:0016874">
    <property type="term" value="F:ligase activity"/>
    <property type="evidence" value="ECO:0007669"/>
    <property type="project" value="UniProtKB-KW"/>
</dbReference>
<evidence type="ECO:0000256" key="3">
    <source>
        <dbReference type="ARBA" id="ARBA00022989"/>
    </source>
</evidence>
<proteinExistence type="predicted"/>
<evidence type="ECO:0000256" key="5">
    <source>
        <dbReference type="SAM" id="Phobius"/>
    </source>
</evidence>
<evidence type="ECO:0000256" key="1">
    <source>
        <dbReference type="ARBA" id="ARBA00004141"/>
    </source>
</evidence>
<comment type="caution">
    <text evidence="7">The sequence shown here is derived from an EMBL/GenBank/DDBJ whole genome shotgun (WGS) entry which is preliminary data.</text>
</comment>
<feature type="transmembrane region" description="Helical" evidence="5">
    <location>
        <begin position="265"/>
        <end position="283"/>
    </location>
</feature>
<evidence type="ECO:0000313" key="7">
    <source>
        <dbReference type="EMBL" id="MDR7347978.1"/>
    </source>
</evidence>
<feature type="domain" description="O-antigen ligase-related" evidence="6">
    <location>
        <begin position="109"/>
        <end position="248"/>
    </location>
</feature>
<organism evidence="7 8">
    <name type="scientific">Enteractinococcus fodinae</name>
    <dbReference type="NCBI Taxonomy" id="684663"/>
    <lineage>
        <taxon>Bacteria</taxon>
        <taxon>Bacillati</taxon>
        <taxon>Actinomycetota</taxon>
        <taxon>Actinomycetes</taxon>
        <taxon>Micrococcales</taxon>
        <taxon>Micrococcaceae</taxon>
    </lineage>
</organism>
<feature type="transmembrane region" description="Helical" evidence="5">
    <location>
        <begin position="124"/>
        <end position="142"/>
    </location>
</feature>
<keyword evidence="2 5" id="KW-0812">Transmembrane</keyword>
<reference evidence="7 8" key="1">
    <citation type="submission" date="2023-07" db="EMBL/GenBank/DDBJ databases">
        <title>Sequencing the genomes of 1000 actinobacteria strains.</title>
        <authorList>
            <person name="Klenk H.-P."/>
        </authorList>
    </citation>
    <scope>NUCLEOTIDE SEQUENCE [LARGE SCALE GENOMIC DNA]</scope>
    <source>
        <strain evidence="7 8">DSM 22966</strain>
    </source>
</reference>
<evidence type="ECO:0000259" key="6">
    <source>
        <dbReference type="Pfam" id="PF04932"/>
    </source>
</evidence>
<dbReference type="Pfam" id="PF04932">
    <property type="entry name" value="Wzy_C"/>
    <property type="match status" value="1"/>
</dbReference>
<dbReference type="RefSeq" id="WP_310174731.1">
    <property type="nucleotide sequence ID" value="NZ_BAABHE010000002.1"/>
</dbReference>
<protein>
    <submittedName>
        <fullName evidence="7">O-antigen ligase</fullName>
    </submittedName>
</protein>
<feature type="transmembrane region" description="Helical" evidence="5">
    <location>
        <begin position="38"/>
        <end position="56"/>
    </location>
</feature>
<feature type="transmembrane region" description="Helical" evidence="5">
    <location>
        <begin position="240"/>
        <end position="258"/>
    </location>
</feature>
<dbReference type="Proteomes" id="UP001183794">
    <property type="component" value="Unassembled WGS sequence"/>
</dbReference>
<evidence type="ECO:0000256" key="2">
    <source>
        <dbReference type="ARBA" id="ARBA00022692"/>
    </source>
</evidence>
<evidence type="ECO:0000256" key="4">
    <source>
        <dbReference type="ARBA" id="ARBA00023136"/>
    </source>
</evidence>